<protein>
    <submittedName>
        <fullName evidence="1">Uncharacterized protein</fullName>
    </submittedName>
</protein>
<gene>
    <name evidence="1" type="ORF">RDB_LOCUS70623</name>
</gene>
<dbReference type="PANTHER" id="PTHR35332:SF2">
    <property type="entry name" value="REGULATION OF ENOLASE PROTEIN 1"/>
    <property type="match status" value="1"/>
</dbReference>
<evidence type="ECO:0000313" key="2">
    <source>
        <dbReference type="Proteomes" id="UP000663853"/>
    </source>
</evidence>
<dbReference type="InterPro" id="IPR009784">
    <property type="entry name" value="DUF1349"/>
</dbReference>
<dbReference type="Gene3D" id="2.60.120.200">
    <property type="match status" value="2"/>
</dbReference>
<comment type="caution">
    <text evidence="1">The sequence shown here is derived from an EMBL/GenBank/DDBJ whole genome shotgun (WGS) entry which is preliminary data.</text>
</comment>
<dbReference type="EMBL" id="CAJMXA010001677">
    <property type="protein sequence ID" value="CAE6467602.1"/>
    <property type="molecule type" value="Genomic_DNA"/>
</dbReference>
<sequence>MSAAVTLEGLNTPPGAPISITADYSITVSALPGTDLWRKPPATSSVNAPAYVVYRPLKQFKRARVTERTTAATPSGGYADLSLVPIDGKSATIEVLAQKPSLKVYLIRGDKKIMIRQVTWVFQDKQDLLLGVGVFAARPAKMEGKETEKGEALTVLFEGLEMEWSD</sequence>
<organism evidence="1 2">
    <name type="scientific">Rhizoctonia solani</name>
    <dbReference type="NCBI Taxonomy" id="456999"/>
    <lineage>
        <taxon>Eukaryota</taxon>
        <taxon>Fungi</taxon>
        <taxon>Dikarya</taxon>
        <taxon>Basidiomycota</taxon>
        <taxon>Agaricomycotina</taxon>
        <taxon>Agaricomycetes</taxon>
        <taxon>Cantharellales</taxon>
        <taxon>Ceratobasidiaceae</taxon>
        <taxon>Rhizoctonia</taxon>
    </lineage>
</organism>
<proteinExistence type="predicted"/>
<evidence type="ECO:0000313" key="1">
    <source>
        <dbReference type="EMBL" id="CAE6467602.1"/>
    </source>
</evidence>
<dbReference type="PANTHER" id="PTHR35332">
    <property type="entry name" value="REGULATION OF ENOLASE PROTEIN 1"/>
    <property type="match status" value="1"/>
</dbReference>
<dbReference type="Proteomes" id="UP000663853">
    <property type="component" value="Unassembled WGS sequence"/>
</dbReference>
<name>A0A8H3BZC6_9AGAM</name>
<accession>A0A8H3BZC6</accession>
<dbReference type="AlphaFoldDB" id="A0A8H3BZC6"/>
<reference evidence="1" key="1">
    <citation type="submission" date="2021-01" db="EMBL/GenBank/DDBJ databases">
        <authorList>
            <person name="Kaushik A."/>
        </authorList>
    </citation>
    <scope>NUCLEOTIDE SEQUENCE</scope>
    <source>
        <strain evidence="1">AG6-10EEA</strain>
    </source>
</reference>